<dbReference type="EMBL" id="BQKY01000002">
    <property type="protein sequence ID" value="GJN88202.1"/>
    <property type="molecule type" value="Genomic_DNA"/>
</dbReference>
<dbReference type="Proteomes" id="UP001342314">
    <property type="component" value="Unassembled WGS sequence"/>
</dbReference>
<name>A0AAV5GFS6_9BASI</name>
<organism evidence="1 2">
    <name type="scientific">Rhodotorula paludigena</name>
    <dbReference type="NCBI Taxonomy" id="86838"/>
    <lineage>
        <taxon>Eukaryota</taxon>
        <taxon>Fungi</taxon>
        <taxon>Dikarya</taxon>
        <taxon>Basidiomycota</taxon>
        <taxon>Pucciniomycotina</taxon>
        <taxon>Microbotryomycetes</taxon>
        <taxon>Sporidiobolales</taxon>
        <taxon>Sporidiobolaceae</taxon>
        <taxon>Rhodotorula</taxon>
    </lineage>
</organism>
<comment type="caution">
    <text evidence="1">The sequence shown here is derived from an EMBL/GenBank/DDBJ whole genome shotgun (WGS) entry which is preliminary data.</text>
</comment>
<accession>A0AAV5GFS6</accession>
<evidence type="ECO:0000313" key="2">
    <source>
        <dbReference type="Proteomes" id="UP001342314"/>
    </source>
</evidence>
<sequence length="226" mass="23379">MASSNTSTTLHPLLGLAPSDPALVAFLASLSSPPAPPPEPQVKAYPDVLFLNYRPLALSLSFAPRTPLPSSTAAASSLADLLDPAHPAHASLACTQIDIYNHAATPDAAPAPPKARTKPSERWGQFPRFPLALSSSSSSAADPVLLEPSTTGAALLSLLGEPARKGGGQSATPALGIWTEWTSRGVLVEWASQGLEAWEKGGEARWRCVSVFAPEEGDAEGADKGA</sequence>
<protein>
    <submittedName>
        <fullName evidence="1">Uncharacterized protein</fullName>
    </submittedName>
</protein>
<reference evidence="1 2" key="1">
    <citation type="submission" date="2021-12" db="EMBL/GenBank/DDBJ databases">
        <title>High titer production of polyol ester of fatty acids by Rhodotorula paludigena BS15 towards product separation-free biomass refinery.</title>
        <authorList>
            <person name="Mano J."/>
            <person name="Ono H."/>
            <person name="Tanaka T."/>
            <person name="Naito K."/>
            <person name="Sushida H."/>
            <person name="Ike M."/>
            <person name="Tokuyasu K."/>
            <person name="Kitaoka M."/>
        </authorList>
    </citation>
    <scope>NUCLEOTIDE SEQUENCE [LARGE SCALE GENOMIC DNA]</scope>
    <source>
        <strain evidence="1 2">BS15</strain>
    </source>
</reference>
<keyword evidence="2" id="KW-1185">Reference proteome</keyword>
<proteinExistence type="predicted"/>
<dbReference type="AlphaFoldDB" id="A0AAV5GFS6"/>
<evidence type="ECO:0000313" key="1">
    <source>
        <dbReference type="EMBL" id="GJN88202.1"/>
    </source>
</evidence>
<gene>
    <name evidence="1" type="ORF">Rhopal_001167-T1</name>
</gene>